<dbReference type="Gene3D" id="3.40.720.10">
    <property type="entry name" value="Alkaline Phosphatase, subunit A"/>
    <property type="match status" value="2"/>
</dbReference>
<comment type="similarity">
    <text evidence="2">Belongs to the sulfatase family.</text>
</comment>
<feature type="domain" description="Sulfatase N-terminal" evidence="8">
    <location>
        <begin position="34"/>
        <end position="164"/>
    </location>
</feature>
<dbReference type="GO" id="GO:0046872">
    <property type="term" value="F:metal ion binding"/>
    <property type="evidence" value="ECO:0007669"/>
    <property type="project" value="UniProtKB-KW"/>
</dbReference>
<name>A0A4R6R9M8_9HYPH</name>
<gene>
    <name evidence="9" type="ORF">EDD54_3952</name>
</gene>
<dbReference type="SUPFAM" id="SSF53649">
    <property type="entry name" value="Alkaline phosphatase-like"/>
    <property type="match status" value="1"/>
</dbReference>
<evidence type="ECO:0000259" key="8">
    <source>
        <dbReference type="Pfam" id="PF00884"/>
    </source>
</evidence>
<protein>
    <submittedName>
        <fullName evidence="9">Sulfatase-like protein</fullName>
    </submittedName>
</protein>
<reference evidence="9 10" key="1">
    <citation type="submission" date="2019-03" db="EMBL/GenBank/DDBJ databases">
        <title>Genomic Encyclopedia of Type Strains, Phase IV (KMG-IV): sequencing the most valuable type-strain genomes for metagenomic binning, comparative biology and taxonomic classification.</title>
        <authorList>
            <person name="Goeker M."/>
        </authorList>
    </citation>
    <scope>NUCLEOTIDE SEQUENCE [LARGE SCALE GENOMIC DNA]</scope>
    <source>
        <strain evidence="9 10">DSM 102969</strain>
    </source>
</reference>
<dbReference type="InterPro" id="IPR050738">
    <property type="entry name" value="Sulfatase"/>
</dbReference>
<dbReference type="Pfam" id="PF00884">
    <property type="entry name" value="Sulfatase"/>
    <property type="match status" value="1"/>
</dbReference>
<evidence type="ECO:0000256" key="7">
    <source>
        <dbReference type="SAM" id="SignalP"/>
    </source>
</evidence>
<dbReference type="InterPro" id="IPR017850">
    <property type="entry name" value="Alkaline_phosphatase_core_sf"/>
</dbReference>
<feature type="signal peptide" evidence="7">
    <location>
        <begin position="1"/>
        <end position="24"/>
    </location>
</feature>
<dbReference type="Proteomes" id="UP000294547">
    <property type="component" value="Unassembled WGS sequence"/>
</dbReference>
<dbReference type="PANTHER" id="PTHR42693:SF42">
    <property type="entry name" value="ARYLSULFATASE G"/>
    <property type="match status" value="1"/>
</dbReference>
<dbReference type="EMBL" id="SNXY01000010">
    <property type="protein sequence ID" value="TDP82682.1"/>
    <property type="molecule type" value="Genomic_DNA"/>
</dbReference>
<evidence type="ECO:0000313" key="9">
    <source>
        <dbReference type="EMBL" id="TDP82682.1"/>
    </source>
</evidence>
<evidence type="ECO:0000256" key="4">
    <source>
        <dbReference type="ARBA" id="ARBA00022729"/>
    </source>
</evidence>
<organism evidence="9 10">
    <name type="scientific">Oharaeibacter diazotrophicus</name>
    <dbReference type="NCBI Taxonomy" id="1920512"/>
    <lineage>
        <taxon>Bacteria</taxon>
        <taxon>Pseudomonadati</taxon>
        <taxon>Pseudomonadota</taxon>
        <taxon>Alphaproteobacteria</taxon>
        <taxon>Hyphomicrobiales</taxon>
        <taxon>Pleomorphomonadaceae</taxon>
        <taxon>Oharaeibacter</taxon>
    </lineage>
</organism>
<keyword evidence="3" id="KW-0479">Metal-binding</keyword>
<accession>A0A4R6R9M8</accession>
<dbReference type="InterPro" id="IPR024607">
    <property type="entry name" value="Sulfatase_CS"/>
</dbReference>
<keyword evidence="4 7" id="KW-0732">Signal</keyword>
<keyword evidence="10" id="KW-1185">Reference proteome</keyword>
<dbReference type="AlphaFoldDB" id="A0A4R6R9M8"/>
<evidence type="ECO:0000313" key="10">
    <source>
        <dbReference type="Proteomes" id="UP000294547"/>
    </source>
</evidence>
<evidence type="ECO:0000256" key="6">
    <source>
        <dbReference type="ARBA" id="ARBA00022837"/>
    </source>
</evidence>
<dbReference type="GO" id="GO:0004065">
    <property type="term" value="F:arylsulfatase activity"/>
    <property type="evidence" value="ECO:0007669"/>
    <property type="project" value="TreeGrafter"/>
</dbReference>
<evidence type="ECO:0000256" key="5">
    <source>
        <dbReference type="ARBA" id="ARBA00022801"/>
    </source>
</evidence>
<dbReference type="RefSeq" id="WP_166653470.1">
    <property type="nucleotide sequence ID" value="NZ_BSPM01000007.1"/>
</dbReference>
<proteinExistence type="inferred from homology"/>
<dbReference type="PROSITE" id="PS00149">
    <property type="entry name" value="SULFATASE_2"/>
    <property type="match status" value="1"/>
</dbReference>
<comment type="caution">
    <text evidence="9">The sequence shown here is derived from an EMBL/GenBank/DDBJ whole genome shotgun (WGS) entry which is preliminary data.</text>
</comment>
<evidence type="ECO:0000256" key="2">
    <source>
        <dbReference type="ARBA" id="ARBA00008779"/>
    </source>
</evidence>
<dbReference type="InterPro" id="IPR000917">
    <property type="entry name" value="Sulfatase_N"/>
</dbReference>
<feature type="chain" id="PRO_5020358379" evidence="7">
    <location>
        <begin position="25"/>
        <end position="797"/>
    </location>
</feature>
<comment type="cofactor">
    <cofactor evidence="1">
        <name>Ca(2+)</name>
        <dbReference type="ChEBI" id="CHEBI:29108"/>
    </cofactor>
</comment>
<keyword evidence="6" id="KW-0106">Calcium</keyword>
<sequence length="797" mass="83110">MKTTGNKLAAVVAAALAATVPAEGGAGAAPAGPPNILFVILDDVGVDQMASFGFGGVSPPKTVNMDLIAAAGVKFTNVWGMPECSSSRAAYFTGRYPSHTGVGQAILGNHLPQSYVSPFETTLPRVLAKAGYKSAMVGKYHLGDELDPAGACAPASRGFDAFIGAMSAGPPSIDRTAGGVDPSGAQACGYFQTDAAGACYTKAADGTVGCTEIDSGNALRGTSPSRSCLQSGGVFAPNLTCSDARPTGLTFDNENAYYVWTRTTVSGPKSPYFAAESCGRDRLDRRFMTGAQGNDGVSWWRAQSGPRMMTLSFNAMHTPFQKAGTGFVPDPADPDSACNSLAPERFLINSVLEGADAALGRAMGQMGLAKLKPDGRTIDHLTLGNTMVVIVGDNGSFGPTVRATDGFSVTRSKGTVYQTGVWVPLIVAGAKVAAPGRSVDALVNITDLYRLFAEAAGVDADVAVPPSHRIDGKPMLAYLTDPGTRAIREMNFTELDPGTYSPDPDERSWPCAVGGACSDTLFTGESFCHDNGGTWYGPGAEKQYGSCCAVQLDNPDAGITLTPLKQMAARVGRYKMVRSTSFDCATPLAGSGQEAALPWADYATKTADEFYDVARTTANPTGMDVAGRDMLADCAADDPADCLPAAARTSYRRLSALIAKVSRTAEIDASCRAKGDGDMDMRIGQSDIAGWRAFDGKGPSRYDIDVDGETDADDLAIIEANLGTDCMSLCRRADLDRNGKLEARDASLILAQSGRCDVVTCSGDLDGDRMVDATDRALFKKAQASCGGGVVAAVEED</sequence>
<keyword evidence="5" id="KW-0378">Hydrolase</keyword>
<evidence type="ECO:0000256" key="3">
    <source>
        <dbReference type="ARBA" id="ARBA00022723"/>
    </source>
</evidence>
<evidence type="ECO:0000256" key="1">
    <source>
        <dbReference type="ARBA" id="ARBA00001913"/>
    </source>
</evidence>
<dbReference type="PANTHER" id="PTHR42693">
    <property type="entry name" value="ARYLSULFATASE FAMILY MEMBER"/>
    <property type="match status" value="1"/>
</dbReference>